<dbReference type="OrthoDB" id="9016326at2"/>
<protein>
    <submittedName>
        <fullName evidence="1">Uncharacterized protein</fullName>
    </submittedName>
</protein>
<dbReference type="AlphaFoldDB" id="A0A368XE54"/>
<keyword evidence="2" id="KW-1185">Reference proteome</keyword>
<accession>A0A368XE54</accession>
<name>A0A368XE54_9BURK</name>
<proteinExistence type="predicted"/>
<dbReference type="Proteomes" id="UP000252884">
    <property type="component" value="Unassembled WGS sequence"/>
</dbReference>
<evidence type="ECO:0000313" key="2">
    <source>
        <dbReference type="Proteomes" id="UP000252884"/>
    </source>
</evidence>
<organism evidence="1 2">
    <name type="scientific">Pseudorhodoferax soli</name>
    <dbReference type="NCBI Taxonomy" id="545864"/>
    <lineage>
        <taxon>Bacteria</taxon>
        <taxon>Pseudomonadati</taxon>
        <taxon>Pseudomonadota</taxon>
        <taxon>Betaproteobacteria</taxon>
        <taxon>Burkholderiales</taxon>
        <taxon>Comamonadaceae</taxon>
    </lineage>
</organism>
<evidence type="ECO:0000313" key="1">
    <source>
        <dbReference type="EMBL" id="RCW66230.1"/>
    </source>
</evidence>
<gene>
    <name evidence="1" type="ORF">DES41_111188</name>
</gene>
<sequence>MNDADELEMPRRMSNEEFVSDLMNYSRYGGLVQVFVIEAIRNYAEAMATADPAKFDSDFLNGKAWIGVAQEVKAKLDAQYALDVALPGPAEG</sequence>
<dbReference type="EMBL" id="QPJK01000011">
    <property type="protein sequence ID" value="RCW66230.1"/>
    <property type="molecule type" value="Genomic_DNA"/>
</dbReference>
<reference evidence="1 2" key="1">
    <citation type="submission" date="2018-07" db="EMBL/GenBank/DDBJ databases">
        <title>Genomic Encyclopedia of Type Strains, Phase IV (KMG-IV): sequencing the most valuable type-strain genomes for metagenomic binning, comparative biology and taxonomic classification.</title>
        <authorList>
            <person name="Goeker M."/>
        </authorList>
    </citation>
    <scope>NUCLEOTIDE SEQUENCE [LARGE SCALE GENOMIC DNA]</scope>
    <source>
        <strain evidence="1 2">DSM 21634</strain>
    </source>
</reference>
<dbReference type="RefSeq" id="WP_114471587.1">
    <property type="nucleotide sequence ID" value="NZ_QPJK01000011.1"/>
</dbReference>
<comment type="caution">
    <text evidence="1">The sequence shown here is derived from an EMBL/GenBank/DDBJ whole genome shotgun (WGS) entry which is preliminary data.</text>
</comment>